<evidence type="ECO:0000313" key="9">
    <source>
        <dbReference type="EMBL" id="TCT03038.1"/>
    </source>
</evidence>
<evidence type="ECO:0000259" key="8">
    <source>
        <dbReference type="PROSITE" id="PS51007"/>
    </source>
</evidence>
<gene>
    <name evidence="9" type="ORF">EDC26_1165</name>
</gene>
<keyword evidence="5 6" id="KW-0408">Iron</keyword>
<reference evidence="9 10" key="1">
    <citation type="submission" date="2019-03" db="EMBL/GenBank/DDBJ databases">
        <title>Genomic Encyclopedia of Type Strains, Phase IV (KMG-IV): sequencing the most valuable type-strain genomes for metagenomic binning, comparative biology and taxonomic classification.</title>
        <authorList>
            <person name="Goeker M."/>
        </authorList>
    </citation>
    <scope>NUCLEOTIDE SEQUENCE [LARGE SCALE GENOMIC DNA]</scope>
    <source>
        <strain evidence="9 10">DSM 24591</strain>
    </source>
</reference>
<accession>A0A4V2UXD2</accession>
<comment type="caution">
    <text evidence="9">The sequence shown here is derived from an EMBL/GenBank/DDBJ whole genome shotgun (WGS) entry which is preliminary data.</text>
</comment>
<feature type="signal peptide" evidence="7">
    <location>
        <begin position="1"/>
        <end position="23"/>
    </location>
</feature>
<dbReference type="AlphaFoldDB" id="A0A4V2UXD2"/>
<dbReference type="EMBL" id="SMAJ01000016">
    <property type="protein sequence ID" value="TCT03038.1"/>
    <property type="molecule type" value="Genomic_DNA"/>
</dbReference>
<dbReference type="InterPro" id="IPR009056">
    <property type="entry name" value="Cyt_c-like_dom"/>
</dbReference>
<dbReference type="Gene3D" id="1.10.760.10">
    <property type="entry name" value="Cytochrome c-like domain"/>
    <property type="match status" value="1"/>
</dbReference>
<keyword evidence="4" id="KW-0249">Electron transport</keyword>
<dbReference type="GO" id="GO:0046872">
    <property type="term" value="F:metal ion binding"/>
    <property type="evidence" value="ECO:0007669"/>
    <property type="project" value="UniProtKB-KW"/>
</dbReference>
<dbReference type="PANTHER" id="PTHR33751:SF9">
    <property type="entry name" value="CYTOCHROME C4"/>
    <property type="match status" value="1"/>
</dbReference>
<feature type="domain" description="Cytochrome c" evidence="8">
    <location>
        <begin position="24"/>
        <end position="103"/>
    </location>
</feature>
<keyword evidence="10" id="KW-1185">Reference proteome</keyword>
<dbReference type="SUPFAM" id="SSF46626">
    <property type="entry name" value="Cytochrome c"/>
    <property type="match status" value="1"/>
</dbReference>
<evidence type="ECO:0000256" key="2">
    <source>
        <dbReference type="ARBA" id="ARBA00022617"/>
    </source>
</evidence>
<keyword evidence="7" id="KW-0732">Signal</keyword>
<keyword evidence="2 6" id="KW-0349">Heme</keyword>
<dbReference type="PANTHER" id="PTHR33751">
    <property type="entry name" value="CBB3-TYPE CYTOCHROME C OXIDASE SUBUNIT FIXP"/>
    <property type="match status" value="1"/>
</dbReference>
<evidence type="ECO:0000256" key="5">
    <source>
        <dbReference type="ARBA" id="ARBA00023004"/>
    </source>
</evidence>
<evidence type="ECO:0000313" key="10">
    <source>
        <dbReference type="Proteomes" id="UP000295525"/>
    </source>
</evidence>
<sequence>MLKATLLVNTMVAGVLCAAAANAADPAVGQKLYETTCAACHGATGVSIAPIYPNLVDQKEQYLVQQLKAFRDGSRQNPIMQPMAKNLSDTDIANIAAYLSNLKP</sequence>
<proteinExistence type="predicted"/>
<organism evidence="9 10">
    <name type="scientific">Paralcaligenes ureilyticus</name>
    <dbReference type="NCBI Taxonomy" id="627131"/>
    <lineage>
        <taxon>Bacteria</taxon>
        <taxon>Pseudomonadati</taxon>
        <taxon>Pseudomonadota</taxon>
        <taxon>Betaproteobacteria</taxon>
        <taxon>Burkholderiales</taxon>
        <taxon>Alcaligenaceae</taxon>
        <taxon>Paralcaligenes</taxon>
    </lineage>
</organism>
<dbReference type="Proteomes" id="UP000295525">
    <property type="component" value="Unassembled WGS sequence"/>
</dbReference>
<name>A0A4V2UXD2_9BURK</name>
<keyword evidence="1" id="KW-0813">Transport</keyword>
<dbReference type="InterPro" id="IPR050597">
    <property type="entry name" value="Cytochrome_c_Oxidase_Subunit"/>
</dbReference>
<evidence type="ECO:0000256" key="1">
    <source>
        <dbReference type="ARBA" id="ARBA00022448"/>
    </source>
</evidence>
<protein>
    <submittedName>
        <fullName evidence="9">Cytochrome c553</fullName>
    </submittedName>
</protein>
<evidence type="ECO:0000256" key="3">
    <source>
        <dbReference type="ARBA" id="ARBA00022723"/>
    </source>
</evidence>
<dbReference type="RefSeq" id="WP_132584584.1">
    <property type="nucleotide sequence ID" value="NZ_SMAJ01000016.1"/>
</dbReference>
<evidence type="ECO:0000256" key="6">
    <source>
        <dbReference type="PROSITE-ProRule" id="PRU00433"/>
    </source>
</evidence>
<feature type="chain" id="PRO_5020715436" evidence="7">
    <location>
        <begin position="24"/>
        <end position="104"/>
    </location>
</feature>
<dbReference type="GO" id="GO:0009055">
    <property type="term" value="F:electron transfer activity"/>
    <property type="evidence" value="ECO:0007669"/>
    <property type="project" value="InterPro"/>
</dbReference>
<dbReference type="GO" id="GO:0020037">
    <property type="term" value="F:heme binding"/>
    <property type="evidence" value="ECO:0007669"/>
    <property type="project" value="InterPro"/>
</dbReference>
<dbReference type="Pfam" id="PF00034">
    <property type="entry name" value="Cytochrom_C"/>
    <property type="match status" value="1"/>
</dbReference>
<evidence type="ECO:0000256" key="4">
    <source>
        <dbReference type="ARBA" id="ARBA00022982"/>
    </source>
</evidence>
<dbReference type="PROSITE" id="PS51007">
    <property type="entry name" value="CYTC"/>
    <property type="match status" value="1"/>
</dbReference>
<dbReference type="OrthoDB" id="9773456at2"/>
<evidence type="ECO:0000256" key="7">
    <source>
        <dbReference type="SAM" id="SignalP"/>
    </source>
</evidence>
<dbReference type="InterPro" id="IPR036909">
    <property type="entry name" value="Cyt_c-like_dom_sf"/>
</dbReference>
<keyword evidence="3 6" id="KW-0479">Metal-binding</keyword>